<dbReference type="SUPFAM" id="SSF53927">
    <property type="entry name" value="Cytidine deaminase-like"/>
    <property type="match status" value="1"/>
</dbReference>
<dbReference type="PROSITE" id="PS51747">
    <property type="entry name" value="CYT_DCMP_DEAMINASES_2"/>
    <property type="match status" value="1"/>
</dbReference>
<dbReference type="PROSITE" id="PS00903">
    <property type="entry name" value="CYT_DCMP_DEAMINASES_1"/>
    <property type="match status" value="1"/>
</dbReference>
<keyword evidence="3" id="KW-0479">Metal-binding</keyword>
<keyword evidence="6" id="KW-0862">Zinc</keyword>
<name>A0AAV1IFP8_9CHLO</name>
<dbReference type="CDD" id="cd01286">
    <property type="entry name" value="deoxycytidylate_deaminase"/>
    <property type="match status" value="1"/>
</dbReference>
<comment type="caution">
    <text evidence="11">The sequence shown here is derived from an EMBL/GenBank/DDBJ whole genome shotgun (WGS) entry which is preliminary data.</text>
</comment>
<evidence type="ECO:0000256" key="4">
    <source>
        <dbReference type="ARBA" id="ARBA00022727"/>
    </source>
</evidence>
<evidence type="ECO:0000256" key="8">
    <source>
        <dbReference type="ARBA" id="ARBA00041763"/>
    </source>
</evidence>
<evidence type="ECO:0000259" key="10">
    <source>
        <dbReference type="PROSITE" id="PS51747"/>
    </source>
</evidence>
<dbReference type="InterPro" id="IPR016193">
    <property type="entry name" value="Cytidine_deaminase-like"/>
</dbReference>
<dbReference type="Proteomes" id="UP001314263">
    <property type="component" value="Unassembled WGS sequence"/>
</dbReference>
<dbReference type="PANTHER" id="PTHR11086">
    <property type="entry name" value="DEOXYCYTIDYLATE DEAMINASE-RELATED"/>
    <property type="match status" value="1"/>
</dbReference>
<dbReference type="GO" id="GO:0005737">
    <property type="term" value="C:cytoplasm"/>
    <property type="evidence" value="ECO:0007669"/>
    <property type="project" value="TreeGrafter"/>
</dbReference>
<dbReference type="InterPro" id="IPR015517">
    <property type="entry name" value="dCMP_deaminase-rel"/>
</dbReference>
<dbReference type="AlphaFoldDB" id="A0AAV1IFP8"/>
<evidence type="ECO:0000256" key="7">
    <source>
        <dbReference type="ARBA" id="ARBA00038938"/>
    </source>
</evidence>
<feature type="domain" description="CMP/dCMP-type deaminase" evidence="10">
    <location>
        <begin position="86"/>
        <end position="242"/>
    </location>
</feature>
<dbReference type="EMBL" id="CAUYUE010000011">
    <property type="protein sequence ID" value="CAK0784819.1"/>
    <property type="molecule type" value="Genomic_DNA"/>
</dbReference>
<feature type="region of interest" description="Disordered" evidence="9">
    <location>
        <begin position="49"/>
        <end position="77"/>
    </location>
</feature>
<sequence>MLHGSNVGLSTHQLCLISLTAAVTGGCVGYSLCKWVTGARAQTTQQDHNIKGVQLDSSESKQTDADTVSGQKADPYDPLPRQGFLSWDDYFMAVAFLSSQRSKDPNKQVGACIVSKDQIILGIGYNGFPRGCSDSELPWAKLSWSNDPLETKYPYVCHAELNAILNKNTASLQGAKMYVTMFPCNECSKLLIQAGIREIVYYEDKATPVRDTSPNEAPTSNIRHEDAYAASKKLLRMTGVKLRQHQLDRPLTFHLGTY</sequence>
<dbReference type="InterPro" id="IPR002125">
    <property type="entry name" value="CMP_dCMP_dom"/>
</dbReference>
<dbReference type="FunFam" id="3.40.140.10:FF:000021">
    <property type="entry name" value="Deoxycytidylate deaminase"/>
    <property type="match status" value="1"/>
</dbReference>
<dbReference type="GO" id="GO:0008270">
    <property type="term" value="F:zinc ion binding"/>
    <property type="evidence" value="ECO:0007669"/>
    <property type="project" value="InterPro"/>
</dbReference>
<dbReference type="GO" id="GO:0004132">
    <property type="term" value="F:dCMP deaminase activity"/>
    <property type="evidence" value="ECO:0007669"/>
    <property type="project" value="UniProtKB-EC"/>
</dbReference>
<evidence type="ECO:0000256" key="9">
    <source>
        <dbReference type="SAM" id="MobiDB-lite"/>
    </source>
</evidence>
<dbReference type="GO" id="GO:0009165">
    <property type="term" value="P:nucleotide biosynthetic process"/>
    <property type="evidence" value="ECO:0007669"/>
    <property type="project" value="UniProtKB-KW"/>
</dbReference>
<dbReference type="Gene3D" id="3.40.140.10">
    <property type="entry name" value="Cytidine Deaminase, domain 2"/>
    <property type="match status" value="1"/>
</dbReference>
<dbReference type="InterPro" id="IPR016192">
    <property type="entry name" value="APOBEC/CMP_deaminase_Zn-bd"/>
</dbReference>
<proteinExistence type="inferred from homology"/>
<dbReference type="EC" id="3.5.4.12" evidence="7"/>
<keyword evidence="4" id="KW-0545">Nucleotide biosynthesis</keyword>
<evidence type="ECO:0000256" key="3">
    <source>
        <dbReference type="ARBA" id="ARBA00022723"/>
    </source>
</evidence>
<evidence type="ECO:0000313" key="12">
    <source>
        <dbReference type="Proteomes" id="UP001314263"/>
    </source>
</evidence>
<dbReference type="Pfam" id="PF00383">
    <property type="entry name" value="dCMP_cyt_deam_1"/>
    <property type="match status" value="1"/>
</dbReference>
<evidence type="ECO:0000256" key="6">
    <source>
        <dbReference type="ARBA" id="ARBA00022833"/>
    </source>
</evidence>
<evidence type="ECO:0000256" key="2">
    <source>
        <dbReference type="ARBA" id="ARBA00006576"/>
    </source>
</evidence>
<gene>
    <name evidence="11" type="ORF">CVIRNUC_008023</name>
</gene>
<accession>A0AAV1IFP8</accession>
<reference evidence="11 12" key="1">
    <citation type="submission" date="2023-10" db="EMBL/GenBank/DDBJ databases">
        <authorList>
            <person name="Maclean D."/>
            <person name="Macfadyen A."/>
        </authorList>
    </citation>
    <scope>NUCLEOTIDE SEQUENCE [LARGE SCALE GENOMIC DNA]</scope>
</reference>
<evidence type="ECO:0000256" key="5">
    <source>
        <dbReference type="ARBA" id="ARBA00022801"/>
    </source>
</evidence>
<organism evidence="11 12">
    <name type="scientific">Coccomyxa viridis</name>
    <dbReference type="NCBI Taxonomy" id="1274662"/>
    <lineage>
        <taxon>Eukaryota</taxon>
        <taxon>Viridiplantae</taxon>
        <taxon>Chlorophyta</taxon>
        <taxon>core chlorophytes</taxon>
        <taxon>Trebouxiophyceae</taxon>
        <taxon>Trebouxiophyceae incertae sedis</taxon>
        <taxon>Coccomyxaceae</taxon>
        <taxon>Coccomyxa</taxon>
    </lineage>
</organism>
<comment type="similarity">
    <text evidence="2">Belongs to the cytidine and deoxycytidylate deaminase family.</text>
</comment>
<dbReference type="InterPro" id="IPR035105">
    <property type="entry name" value="Deoxycytidylate_deaminase_dom"/>
</dbReference>
<evidence type="ECO:0000313" key="11">
    <source>
        <dbReference type="EMBL" id="CAK0784819.1"/>
    </source>
</evidence>
<evidence type="ECO:0000256" key="1">
    <source>
        <dbReference type="ARBA" id="ARBA00001947"/>
    </source>
</evidence>
<protein>
    <recommendedName>
        <fullName evidence="8">dCMP deaminase</fullName>
        <ecNumber evidence="7">3.5.4.12</ecNumber>
    </recommendedName>
    <alternativeName>
        <fullName evidence="8">dCMP deaminase</fullName>
    </alternativeName>
</protein>
<comment type="cofactor">
    <cofactor evidence="1">
        <name>Zn(2+)</name>
        <dbReference type="ChEBI" id="CHEBI:29105"/>
    </cofactor>
</comment>
<dbReference type="PANTHER" id="PTHR11086:SF18">
    <property type="entry name" value="DEOXYCYTIDYLATE DEAMINASE"/>
    <property type="match status" value="1"/>
</dbReference>
<keyword evidence="12" id="KW-1185">Reference proteome</keyword>
<keyword evidence="5" id="KW-0378">Hydrolase</keyword>